<evidence type="ECO:0000259" key="2">
    <source>
        <dbReference type="PROSITE" id="PS50977"/>
    </source>
</evidence>
<dbReference type="PANTHER" id="PTHR30055">
    <property type="entry name" value="HTH-TYPE TRANSCRIPTIONAL REGULATOR RUTR"/>
    <property type="match status" value="1"/>
</dbReference>
<protein>
    <submittedName>
        <fullName evidence="3">HTH-type transcriptional regulator BetI</fullName>
    </submittedName>
</protein>
<dbReference type="InterPro" id="IPR050109">
    <property type="entry name" value="HTH-type_TetR-like_transc_reg"/>
</dbReference>
<dbReference type="PROSITE" id="PS50977">
    <property type="entry name" value="HTH_TETR_2"/>
    <property type="match status" value="1"/>
</dbReference>
<reference evidence="3" key="1">
    <citation type="submission" date="2016-10" db="EMBL/GenBank/DDBJ databases">
        <title>Sequence of Gallionella enrichment culture.</title>
        <authorList>
            <person name="Poehlein A."/>
            <person name="Muehling M."/>
            <person name="Daniel R."/>
        </authorList>
    </citation>
    <scope>NUCLEOTIDE SEQUENCE</scope>
</reference>
<gene>
    <name evidence="3" type="primary">betI_5</name>
    <name evidence="3" type="ORF">GALL_346690</name>
</gene>
<dbReference type="InterPro" id="IPR009057">
    <property type="entry name" value="Homeodomain-like_sf"/>
</dbReference>
<dbReference type="PANTHER" id="PTHR30055:SF226">
    <property type="entry name" value="HTH-TYPE TRANSCRIPTIONAL REGULATOR PKSA"/>
    <property type="match status" value="1"/>
</dbReference>
<evidence type="ECO:0000256" key="1">
    <source>
        <dbReference type="ARBA" id="ARBA00023125"/>
    </source>
</evidence>
<comment type="caution">
    <text evidence="3">The sequence shown here is derived from an EMBL/GenBank/DDBJ whole genome shotgun (WGS) entry which is preliminary data.</text>
</comment>
<dbReference type="GO" id="GO:0000976">
    <property type="term" value="F:transcription cis-regulatory region binding"/>
    <property type="evidence" value="ECO:0007669"/>
    <property type="project" value="TreeGrafter"/>
</dbReference>
<name>A0A1J5QJ08_9ZZZZ</name>
<keyword evidence="1" id="KW-0238">DNA-binding</keyword>
<accession>A0A1J5QJ08</accession>
<organism evidence="3">
    <name type="scientific">mine drainage metagenome</name>
    <dbReference type="NCBI Taxonomy" id="410659"/>
    <lineage>
        <taxon>unclassified sequences</taxon>
        <taxon>metagenomes</taxon>
        <taxon>ecological metagenomes</taxon>
    </lineage>
</organism>
<feature type="domain" description="HTH tetR-type" evidence="2">
    <location>
        <begin position="28"/>
        <end position="88"/>
    </location>
</feature>
<sequence>MGVERVRGDGVDLVLEPRGETMNRMSVAERRQQLVGAAITVARTRGIDAATVRAVATQAGVSLGVVHYCFEDKSELLRAVAEQAPGEASVQVIDALPHRATIVDALSLAVETLWRSMRENRDARILSHELTVAGLRDDGLTDVIQTQYAQSRTTAELFLTRIAEVTQVEWTVPMGPLCRSMVAVVDGYSLAWLVDGDDEAAHGGLHGYARYLAGLTRPA</sequence>
<dbReference type="InterPro" id="IPR036271">
    <property type="entry name" value="Tet_transcr_reg_TetR-rel_C_sf"/>
</dbReference>
<dbReference type="SUPFAM" id="SSF48498">
    <property type="entry name" value="Tetracyclin repressor-like, C-terminal domain"/>
    <property type="match status" value="1"/>
</dbReference>
<dbReference type="EMBL" id="MLJW01000695">
    <property type="protein sequence ID" value="OIQ83521.1"/>
    <property type="molecule type" value="Genomic_DNA"/>
</dbReference>
<evidence type="ECO:0000313" key="3">
    <source>
        <dbReference type="EMBL" id="OIQ83521.1"/>
    </source>
</evidence>
<dbReference type="Gene3D" id="1.10.357.10">
    <property type="entry name" value="Tetracycline Repressor, domain 2"/>
    <property type="match status" value="1"/>
</dbReference>
<proteinExistence type="predicted"/>
<dbReference type="AlphaFoldDB" id="A0A1J5QJ08"/>
<dbReference type="Pfam" id="PF00440">
    <property type="entry name" value="TetR_N"/>
    <property type="match status" value="1"/>
</dbReference>
<dbReference type="SUPFAM" id="SSF46689">
    <property type="entry name" value="Homeodomain-like"/>
    <property type="match status" value="1"/>
</dbReference>
<dbReference type="InterPro" id="IPR001647">
    <property type="entry name" value="HTH_TetR"/>
</dbReference>
<dbReference type="GO" id="GO:0003700">
    <property type="term" value="F:DNA-binding transcription factor activity"/>
    <property type="evidence" value="ECO:0007669"/>
    <property type="project" value="TreeGrafter"/>
</dbReference>